<dbReference type="AlphaFoldDB" id="A0A1R1X3V9"/>
<dbReference type="Proteomes" id="UP000187429">
    <property type="component" value="Unassembled WGS sequence"/>
</dbReference>
<organism evidence="1 2">
    <name type="scientific">Smittium culicis</name>
    <dbReference type="NCBI Taxonomy" id="133412"/>
    <lineage>
        <taxon>Eukaryota</taxon>
        <taxon>Fungi</taxon>
        <taxon>Fungi incertae sedis</taxon>
        <taxon>Zoopagomycota</taxon>
        <taxon>Kickxellomycotina</taxon>
        <taxon>Harpellomycetes</taxon>
        <taxon>Harpellales</taxon>
        <taxon>Legeriomycetaceae</taxon>
        <taxon>Smittium</taxon>
    </lineage>
</organism>
<accession>A0A1R1X3V9</accession>
<reference evidence="2" key="1">
    <citation type="submission" date="2017-01" db="EMBL/GenBank/DDBJ databases">
        <authorList>
            <person name="Wang Y."/>
            <person name="White M."/>
            <person name="Kvist S."/>
            <person name="Moncalvo J.-M."/>
        </authorList>
    </citation>
    <scope>NUCLEOTIDE SEQUENCE [LARGE SCALE GENOMIC DNA]</scope>
    <source>
        <strain evidence="2">ID-206-W2</strain>
    </source>
</reference>
<protein>
    <submittedName>
        <fullName evidence="1">Uncharacterized protein</fullName>
    </submittedName>
</protein>
<evidence type="ECO:0000313" key="1">
    <source>
        <dbReference type="EMBL" id="OMJ09291.1"/>
    </source>
</evidence>
<keyword evidence="2" id="KW-1185">Reference proteome</keyword>
<gene>
    <name evidence="1" type="ORF">AYI69_g10738</name>
</gene>
<sequence>MSGVSLLGQINHTLVRKEIWGNYFPRIAWYSRENLGTLLENQYSTAGDVKHTELYSWTTRRGYICLPEEQESRELLQLVHRQISARTEFIRIQMNRIQKLLYISTFESDCASRAEGVQGTDS</sequence>
<comment type="caution">
    <text evidence="1">The sequence shown here is derived from an EMBL/GenBank/DDBJ whole genome shotgun (WGS) entry which is preliminary data.</text>
</comment>
<dbReference type="EMBL" id="LSSM01007111">
    <property type="protein sequence ID" value="OMJ09291.1"/>
    <property type="molecule type" value="Genomic_DNA"/>
</dbReference>
<name>A0A1R1X3V9_9FUNG</name>
<proteinExistence type="predicted"/>
<evidence type="ECO:0000313" key="2">
    <source>
        <dbReference type="Proteomes" id="UP000187429"/>
    </source>
</evidence>